<keyword evidence="3" id="KW-1185">Reference proteome</keyword>
<accession>A0A1A6H277</accession>
<evidence type="ECO:0000313" key="3">
    <source>
        <dbReference type="Proteomes" id="UP000092124"/>
    </source>
</evidence>
<gene>
    <name evidence="2" type="ORF">A6R68_12960</name>
</gene>
<evidence type="ECO:0000313" key="2">
    <source>
        <dbReference type="EMBL" id="OBS72466.1"/>
    </source>
</evidence>
<dbReference type="InterPro" id="IPR016208">
    <property type="entry name" value="Ald_Oxase/xanthine_DH-like"/>
</dbReference>
<sequence>MFLGSSVFFAIADAVAAARRERDLAEDFTVQSPATPERVRMACADRFTDMVGCRSAPTSSVLLAAPLASYINTYAPC</sequence>
<dbReference type="InterPro" id="IPR037165">
    <property type="entry name" value="AldOxase/xan_DH_Mopterin-bd_sf"/>
</dbReference>
<dbReference type="Proteomes" id="UP000092124">
    <property type="component" value="Unassembled WGS sequence"/>
</dbReference>
<dbReference type="EMBL" id="LZPO01055106">
    <property type="protein sequence ID" value="OBS72466.1"/>
    <property type="molecule type" value="Genomic_DNA"/>
</dbReference>
<dbReference type="GO" id="GO:0005506">
    <property type="term" value="F:iron ion binding"/>
    <property type="evidence" value="ECO:0007669"/>
    <property type="project" value="InterPro"/>
</dbReference>
<organism evidence="2 3">
    <name type="scientific">Neotoma lepida</name>
    <name type="common">Desert woodrat</name>
    <dbReference type="NCBI Taxonomy" id="56216"/>
    <lineage>
        <taxon>Eukaryota</taxon>
        <taxon>Metazoa</taxon>
        <taxon>Chordata</taxon>
        <taxon>Craniata</taxon>
        <taxon>Vertebrata</taxon>
        <taxon>Euteleostomi</taxon>
        <taxon>Mammalia</taxon>
        <taxon>Eutheria</taxon>
        <taxon>Euarchontoglires</taxon>
        <taxon>Glires</taxon>
        <taxon>Rodentia</taxon>
        <taxon>Myomorpha</taxon>
        <taxon>Muroidea</taxon>
        <taxon>Cricetidae</taxon>
        <taxon>Neotominae</taxon>
        <taxon>Neotoma</taxon>
    </lineage>
</organism>
<feature type="signal peptide" evidence="1">
    <location>
        <begin position="1"/>
        <end position="17"/>
    </location>
</feature>
<name>A0A1A6H277_NEOLE</name>
<dbReference type="AlphaFoldDB" id="A0A1A6H277"/>
<dbReference type="PANTHER" id="PTHR45444">
    <property type="entry name" value="XANTHINE DEHYDROGENASE"/>
    <property type="match status" value="1"/>
</dbReference>
<dbReference type="PANTHER" id="PTHR45444:SF3">
    <property type="entry name" value="XANTHINE DEHYDROGENASE"/>
    <property type="match status" value="1"/>
</dbReference>
<dbReference type="SUPFAM" id="SSF56003">
    <property type="entry name" value="Molybdenum cofactor-binding domain"/>
    <property type="match status" value="1"/>
</dbReference>
<reference evidence="2 3" key="1">
    <citation type="submission" date="2016-06" db="EMBL/GenBank/DDBJ databases">
        <title>The Draft Genome Sequence and Annotation of the Desert Woodrat Neotoma lepida.</title>
        <authorList>
            <person name="Campbell M."/>
            <person name="Oakeson K.F."/>
            <person name="Yandell M."/>
            <person name="Halpert J.R."/>
            <person name="Dearing D."/>
        </authorList>
    </citation>
    <scope>NUCLEOTIDE SEQUENCE [LARGE SCALE GENOMIC DNA]</scope>
    <source>
        <strain evidence="2">417</strain>
        <tissue evidence="2">Liver</tissue>
    </source>
</reference>
<keyword evidence="1" id="KW-0732">Signal</keyword>
<protein>
    <submittedName>
        <fullName evidence="2">Uncharacterized protein</fullName>
    </submittedName>
</protein>
<feature type="chain" id="PRO_5008346030" evidence="1">
    <location>
        <begin position="18"/>
        <end position="77"/>
    </location>
</feature>
<dbReference type="STRING" id="56216.A0A1A6H277"/>
<proteinExistence type="predicted"/>
<comment type="caution">
    <text evidence="2">The sequence shown here is derived from an EMBL/GenBank/DDBJ whole genome shotgun (WGS) entry which is preliminary data.</text>
</comment>
<dbReference type="GO" id="GO:0016491">
    <property type="term" value="F:oxidoreductase activity"/>
    <property type="evidence" value="ECO:0007669"/>
    <property type="project" value="InterPro"/>
</dbReference>
<evidence type="ECO:0000256" key="1">
    <source>
        <dbReference type="SAM" id="SignalP"/>
    </source>
</evidence>
<dbReference type="Gene3D" id="3.30.365.10">
    <property type="entry name" value="Aldehyde oxidase/xanthine dehydrogenase, molybdopterin binding domain"/>
    <property type="match status" value="1"/>
</dbReference>